<keyword evidence="6" id="KW-0133">Cell shape</keyword>
<evidence type="ECO:0000313" key="10">
    <source>
        <dbReference type="Proteomes" id="UP001177120"/>
    </source>
</evidence>
<dbReference type="PANTHER" id="PTHR43024:SF1">
    <property type="entry name" value="UDP-N-ACETYLMURAMOYL-TRIPEPTIDE--D-ALANYL-D-ALANINE LIGASE"/>
    <property type="match status" value="1"/>
</dbReference>
<dbReference type="Proteomes" id="UP001177120">
    <property type="component" value="Unassembled WGS sequence"/>
</dbReference>
<dbReference type="PANTHER" id="PTHR43024">
    <property type="entry name" value="UDP-N-ACETYLMURAMOYL-TRIPEPTIDE--D-ALANYL-D-ALANINE LIGASE"/>
    <property type="match status" value="1"/>
</dbReference>
<dbReference type="SUPFAM" id="SSF53623">
    <property type="entry name" value="MurD-like peptide ligases, catalytic domain"/>
    <property type="match status" value="1"/>
</dbReference>
<evidence type="ECO:0000256" key="5">
    <source>
        <dbReference type="ARBA" id="ARBA00023306"/>
    </source>
</evidence>
<evidence type="ECO:0000256" key="6">
    <source>
        <dbReference type="RuleBase" id="RU004136"/>
    </source>
</evidence>
<protein>
    <recommendedName>
        <fullName evidence="6">UDP-N-acetylmuramoyl-tripeptide--D-alanyl-D-alanine ligase</fullName>
        <ecNumber evidence="6">6.3.2.10</ecNumber>
    </recommendedName>
</protein>
<evidence type="ECO:0000259" key="7">
    <source>
        <dbReference type="Pfam" id="PF02875"/>
    </source>
</evidence>
<evidence type="ECO:0000313" key="9">
    <source>
        <dbReference type="EMBL" id="MBN2908171.1"/>
    </source>
</evidence>
<keyword evidence="3" id="KW-0547">Nucleotide-binding</keyword>
<keyword evidence="5 6" id="KW-0131">Cell cycle</keyword>
<dbReference type="RefSeq" id="WP_205492331.1">
    <property type="nucleotide sequence ID" value="NZ_JAFHAP010000002.1"/>
</dbReference>
<proteinExistence type="predicted"/>
<gene>
    <name evidence="9" type="ORF">JQC72_01355</name>
</gene>
<comment type="function">
    <text evidence="6">Involved in cell wall formation. Catalyzes the final step in the synthesis of UDP-N-acetylmuramoyl-pentapeptide, the precursor of murein.</text>
</comment>
<dbReference type="Gene3D" id="3.40.1190.10">
    <property type="entry name" value="Mur-like, catalytic domain"/>
    <property type="match status" value="1"/>
</dbReference>
<feature type="domain" description="Mur ligase C-terminal" evidence="7">
    <location>
        <begin position="316"/>
        <end position="443"/>
    </location>
</feature>
<evidence type="ECO:0000256" key="4">
    <source>
        <dbReference type="ARBA" id="ARBA00022840"/>
    </source>
</evidence>
<dbReference type="EC" id="6.3.2.10" evidence="6"/>
<keyword evidence="2 6" id="KW-0132">Cell division</keyword>
<dbReference type="InterPro" id="IPR036615">
    <property type="entry name" value="Mur_ligase_C_dom_sf"/>
</dbReference>
<name>A0ABS2WF55_9BACL</name>
<dbReference type="Pfam" id="PF02875">
    <property type="entry name" value="Mur_ligase_C"/>
    <property type="match status" value="1"/>
</dbReference>
<evidence type="ECO:0000256" key="2">
    <source>
        <dbReference type="ARBA" id="ARBA00022618"/>
    </source>
</evidence>
<comment type="caution">
    <text evidence="9">The sequence shown here is derived from an EMBL/GenBank/DDBJ whole genome shotgun (WGS) entry which is preliminary data.</text>
</comment>
<keyword evidence="4" id="KW-0067">ATP-binding</keyword>
<dbReference type="InterPro" id="IPR036565">
    <property type="entry name" value="Mur-like_cat_sf"/>
</dbReference>
<dbReference type="InterPro" id="IPR013221">
    <property type="entry name" value="Mur_ligase_cen"/>
</dbReference>
<dbReference type="InterPro" id="IPR051046">
    <property type="entry name" value="MurCDEF_CellWall_CoF430Synth"/>
</dbReference>
<accession>A0ABS2WF55</accession>
<evidence type="ECO:0000256" key="1">
    <source>
        <dbReference type="ARBA" id="ARBA00022598"/>
    </source>
</evidence>
<comment type="subcellular location">
    <subcellularLocation>
        <location evidence="6">Cytoplasm</location>
    </subcellularLocation>
</comment>
<dbReference type="InterPro" id="IPR004101">
    <property type="entry name" value="Mur_ligase_C"/>
</dbReference>
<feature type="domain" description="Mur ligase central" evidence="8">
    <location>
        <begin position="114"/>
        <end position="294"/>
    </location>
</feature>
<dbReference type="Gene3D" id="3.90.190.20">
    <property type="entry name" value="Mur ligase, C-terminal domain"/>
    <property type="match status" value="1"/>
</dbReference>
<dbReference type="InterPro" id="IPR005863">
    <property type="entry name" value="UDP-N-AcMur_synth"/>
</dbReference>
<keyword evidence="6" id="KW-0573">Peptidoglycan synthesis</keyword>
<dbReference type="SUPFAM" id="SSF53244">
    <property type="entry name" value="MurD-like peptide ligases, peptide-binding domain"/>
    <property type="match status" value="1"/>
</dbReference>
<reference evidence="9" key="1">
    <citation type="journal article" date="2024" name="Int. J. Syst. Evol. Microbiol.">
        <title>Polycladomyces zharkentensis sp. nov., a novel thermophilic cellulose- and starch-degrading member of the Bacillota from a geothermal aquifer in Kazakhstan.</title>
        <authorList>
            <person name="Mashzhan A."/>
            <person name="Kistaubayeva A."/>
            <person name="Javier-Lopez R."/>
            <person name="Bissenova U."/>
            <person name="Bissenbay A."/>
            <person name="Birkeland N.K."/>
        </authorList>
    </citation>
    <scope>NUCLEOTIDE SEQUENCE</scope>
    <source>
        <strain evidence="9">ZKZ2T</strain>
    </source>
</reference>
<dbReference type="Pfam" id="PF08245">
    <property type="entry name" value="Mur_ligase_M"/>
    <property type="match status" value="1"/>
</dbReference>
<evidence type="ECO:0000256" key="3">
    <source>
        <dbReference type="ARBA" id="ARBA00022741"/>
    </source>
</evidence>
<comment type="pathway">
    <text evidence="6">Cell wall biogenesis; peptidoglycan biosynthesis.</text>
</comment>
<organism evidence="9 10">
    <name type="scientific">Polycladomyces zharkentensis</name>
    <dbReference type="NCBI Taxonomy" id="2807616"/>
    <lineage>
        <taxon>Bacteria</taxon>
        <taxon>Bacillati</taxon>
        <taxon>Bacillota</taxon>
        <taxon>Bacilli</taxon>
        <taxon>Bacillales</taxon>
        <taxon>Thermoactinomycetaceae</taxon>
        <taxon>Polycladomyces</taxon>
    </lineage>
</organism>
<sequence>MEGESSLFPLTFKQLADIIGGRIVRGPQQQPIRGVVYRGGEYLQPGVICFLDPKRFSSASFLRHKKSSGVVALFGSERQIPSHHPLITVPNVTEALWRLVRWQRSQSRAKVIAITGSAGKTTTKEMLASIAMQKYPTLKTLGNQNMLYSLPSHLFRMSNLHRVVVLEVSPPHLHVQCQYAQPHIGIMTNIGEAHIGSFGSLDTLVRSKQQLIQGIHPKGTLIINADDPGTKRLNLQLFQGNIIRIGIDRPADLRATHIRFKTNGMQFRVDGIPYFIPTWGKHHVYNALAAIAAARKLGIPASLIQRGLSRYAVPPGRLQPLPGINGSTLIHDAYNANPSAMIAGLKVLKQIAGSRPSIAVLGNMLELGPYTASGHQRVGHTVAKLGISQLITVGSHARTIAEAARMKGMPPERIRSFSNLQAAAVSLPKMIVPGSVVYFKASRKINLNRLIFQLQKKKSGSHRCCGRLIHF</sequence>
<evidence type="ECO:0000259" key="8">
    <source>
        <dbReference type="Pfam" id="PF08245"/>
    </source>
</evidence>
<dbReference type="EMBL" id="JAFHAP010000002">
    <property type="protein sequence ID" value="MBN2908171.1"/>
    <property type="molecule type" value="Genomic_DNA"/>
</dbReference>
<dbReference type="GO" id="GO:0016874">
    <property type="term" value="F:ligase activity"/>
    <property type="evidence" value="ECO:0007669"/>
    <property type="project" value="UniProtKB-KW"/>
</dbReference>
<keyword evidence="1 9" id="KW-0436">Ligase</keyword>
<keyword evidence="6" id="KW-0961">Cell wall biogenesis/degradation</keyword>
<keyword evidence="10" id="KW-1185">Reference proteome</keyword>
<comment type="catalytic activity">
    <reaction evidence="6">
        <text>D-alanyl-D-alanine + UDP-N-acetyl-alpha-D-muramoyl-L-alanyl-gamma-D-glutamyl-meso-2,6-diaminopimelate + ATP = UDP-N-acetyl-alpha-D-muramoyl-L-alanyl-gamma-D-glutamyl-meso-2,6-diaminopimeloyl-D-alanyl-D-alanine + ADP + phosphate + H(+)</text>
        <dbReference type="Rhea" id="RHEA:28374"/>
        <dbReference type="ChEBI" id="CHEBI:15378"/>
        <dbReference type="ChEBI" id="CHEBI:30616"/>
        <dbReference type="ChEBI" id="CHEBI:43474"/>
        <dbReference type="ChEBI" id="CHEBI:57822"/>
        <dbReference type="ChEBI" id="CHEBI:61386"/>
        <dbReference type="ChEBI" id="CHEBI:83905"/>
        <dbReference type="ChEBI" id="CHEBI:456216"/>
        <dbReference type="EC" id="6.3.2.10"/>
    </reaction>
</comment>
<dbReference type="NCBIfam" id="TIGR01143">
    <property type="entry name" value="murF"/>
    <property type="match status" value="1"/>
</dbReference>